<dbReference type="Proteomes" id="UP001501692">
    <property type="component" value="Unassembled WGS sequence"/>
</dbReference>
<feature type="transmembrane region" description="Helical" evidence="1">
    <location>
        <begin position="441"/>
        <end position="462"/>
    </location>
</feature>
<accession>A0ABP9HRY7</accession>
<feature type="transmembrane region" description="Helical" evidence="1">
    <location>
        <begin position="20"/>
        <end position="39"/>
    </location>
</feature>
<feature type="transmembrane region" description="Helical" evidence="1">
    <location>
        <begin position="279"/>
        <end position="296"/>
    </location>
</feature>
<reference evidence="3" key="1">
    <citation type="journal article" date="2019" name="Int. J. Syst. Evol. Microbiol.">
        <title>The Global Catalogue of Microorganisms (GCM) 10K type strain sequencing project: providing services to taxonomists for standard genome sequencing and annotation.</title>
        <authorList>
            <consortium name="The Broad Institute Genomics Platform"/>
            <consortium name="The Broad Institute Genome Sequencing Center for Infectious Disease"/>
            <person name="Wu L."/>
            <person name="Ma J."/>
        </authorList>
    </citation>
    <scope>NUCLEOTIDE SEQUENCE [LARGE SCALE GENOMIC DNA]</scope>
    <source>
        <strain evidence="3">JCM 18287</strain>
    </source>
</reference>
<feature type="transmembrane region" description="Helical" evidence="1">
    <location>
        <begin position="181"/>
        <end position="207"/>
    </location>
</feature>
<keyword evidence="1" id="KW-1133">Transmembrane helix</keyword>
<evidence type="ECO:0000256" key="1">
    <source>
        <dbReference type="SAM" id="Phobius"/>
    </source>
</evidence>
<keyword evidence="1" id="KW-0472">Membrane</keyword>
<dbReference type="InterPro" id="IPR006160">
    <property type="entry name" value="SCFA_transpt_AtoE"/>
</dbReference>
<evidence type="ECO:0000313" key="2">
    <source>
        <dbReference type="EMBL" id="GAA4976820.1"/>
    </source>
</evidence>
<dbReference type="EMBL" id="BAABJK010000011">
    <property type="protein sequence ID" value="GAA4976820.1"/>
    <property type="molecule type" value="Genomic_DNA"/>
</dbReference>
<feature type="transmembrane region" description="Helical" evidence="1">
    <location>
        <begin position="97"/>
        <end position="123"/>
    </location>
</feature>
<gene>
    <name evidence="2" type="ORF">GCM10023315_29610</name>
</gene>
<evidence type="ECO:0000313" key="3">
    <source>
        <dbReference type="Proteomes" id="UP001501692"/>
    </source>
</evidence>
<dbReference type="Pfam" id="PF02667">
    <property type="entry name" value="SCFA_trans"/>
    <property type="match status" value="1"/>
</dbReference>
<feature type="transmembrane region" description="Helical" evidence="1">
    <location>
        <begin position="51"/>
        <end position="77"/>
    </location>
</feature>
<dbReference type="PANTHER" id="PTHR41983">
    <property type="entry name" value="SHORT-CHAIN FATTY ACID TRANSPORTER-RELATED"/>
    <property type="match status" value="1"/>
</dbReference>
<dbReference type="RefSeq" id="WP_345170263.1">
    <property type="nucleotide sequence ID" value="NZ_BAABJK010000011.1"/>
</dbReference>
<feature type="transmembrane region" description="Helical" evidence="1">
    <location>
        <begin position="317"/>
        <end position="335"/>
    </location>
</feature>
<keyword evidence="1" id="KW-0812">Transmembrane</keyword>
<name>A0ABP9HRY7_9FLAO</name>
<keyword evidence="3" id="KW-1185">Reference proteome</keyword>
<dbReference type="PANTHER" id="PTHR41983:SF2">
    <property type="entry name" value="SHORT-CHAIN FATTY ACID TRANSPORTER-RELATED"/>
    <property type="match status" value="1"/>
</dbReference>
<protein>
    <submittedName>
        <fullName evidence="2">TIGR00366 family protein</fullName>
    </submittedName>
</protein>
<organism evidence="2 3">
    <name type="scientific">Algibacter aquimarinus</name>
    <dbReference type="NCBI Taxonomy" id="1136748"/>
    <lineage>
        <taxon>Bacteria</taxon>
        <taxon>Pseudomonadati</taxon>
        <taxon>Bacteroidota</taxon>
        <taxon>Flavobacteriia</taxon>
        <taxon>Flavobacteriales</taxon>
        <taxon>Flavobacteriaceae</taxon>
        <taxon>Algibacter</taxon>
    </lineage>
</organism>
<proteinExistence type="predicted"/>
<feature type="transmembrane region" description="Helical" evidence="1">
    <location>
        <begin position="417"/>
        <end position="434"/>
    </location>
</feature>
<feature type="transmembrane region" description="Helical" evidence="1">
    <location>
        <begin position="254"/>
        <end position="273"/>
    </location>
</feature>
<feature type="transmembrane region" description="Helical" evidence="1">
    <location>
        <begin position="135"/>
        <end position="161"/>
    </location>
</feature>
<sequence length="465" mass="51268">MIEKLGEKITFLFLKFMPSAFVFAILLTIITAIGAYVWLDTTPMKIITSWYDGFFDLLGFAMQIVLIIITGFSIALSPIIKRGIDSFTRHINSPTQVYFLVVLIGLILTLISFGWVVITCVLARELALRVKGVHYPFLIGCVYISSGSWVSGLSSSIPLLLNTKNNFLINSGVLSEVIPTSYTLGSILNIVMIITTLIVVPLILVILRPRKTSNKEISDLIIAKENSNTQTIKEEALSQKLPFKSYSDNLNNSFILQMIIVVMGLVYIVYHFSTNGFDLSFNIMIFIFIIVGLLLHKTPMRYVISMKKASSNISGILFQYPFYAGIMGIMLYTGLGEKLGQILAAQASINSYPFLAYLTGAFVNFAIPSAGGEFAVVGPSIINAVKEIGTGLPTEEITEMIARASLSVAYGESLSNLLQPFYLLLVLPIMASGIKIQARDIMGYLVLPFVILFIIQSILVSFCPF</sequence>
<comment type="caution">
    <text evidence="2">The sequence shown here is derived from an EMBL/GenBank/DDBJ whole genome shotgun (WGS) entry which is preliminary data.</text>
</comment>